<name>A0A161V5J8_9HYPH</name>
<accession>A0A161V5J8</accession>
<keyword evidence="1" id="KW-1133">Transmembrane helix</keyword>
<comment type="caution">
    <text evidence="3">The sequence shown here is derived from an EMBL/GenBank/DDBJ whole genome shotgun (WGS) entry which is preliminary data.</text>
</comment>
<feature type="transmembrane region" description="Helical" evidence="1">
    <location>
        <begin position="21"/>
        <end position="47"/>
    </location>
</feature>
<dbReference type="EMBL" id="LMCB01000011">
    <property type="protein sequence ID" value="KZL20109.1"/>
    <property type="molecule type" value="Genomic_DNA"/>
</dbReference>
<reference evidence="3 4" key="1">
    <citation type="journal article" date="2016" name="Front. Microbiol.">
        <title>Comparative Genomic Analysis Reveals a Diverse Repertoire of Genes Involved in Prokaryote-Eukaryote Interactions within the Pseudovibrio Genus.</title>
        <authorList>
            <person name="Romano S."/>
            <person name="Fernandez-Guerra A."/>
            <person name="Reen F.J."/>
            <person name="Glockner F.O."/>
            <person name="Crowley S.P."/>
            <person name="O'Sullivan O."/>
            <person name="Cotter P.D."/>
            <person name="Adams C."/>
            <person name="Dobson A.D."/>
            <person name="O'Gara F."/>
        </authorList>
    </citation>
    <scope>NUCLEOTIDE SEQUENCE [LARGE SCALE GENOMIC DNA]</scope>
    <source>
        <strain evidence="3 4">Ad2</strain>
    </source>
</reference>
<proteinExistence type="predicted"/>
<organism evidence="3 4">
    <name type="scientific">Pseudovibrio axinellae</name>
    <dbReference type="NCBI Taxonomy" id="989403"/>
    <lineage>
        <taxon>Bacteria</taxon>
        <taxon>Pseudomonadati</taxon>
        <taxon>Pseudomonadota</taxon>
        <taxon>Alphaproteobacteria</taxon>
        <taxon>Hyphomicrobiales</taxon>
        <taxon>Stappiaceae</taxon>
        <taxon>Pseudovibrio</taxon>
    </lineage>
</organism>
<dbReference type="SUPFAM" id="SSF53300">
    <property type="entry name" value="vWA-like"/>
    <property type="match status" value="1"/>
</dbReference>
<dbReference type="InterPro" id="IPR036465">
    <property type="entry name" value="vWFA_dom_sf"/>
</dbReference>
<keyword evidence="1" id="KW-0812">Transmembrane</keyword>
<dbReference type="Proteomes" id="UP000076577">
    <property type="component" value="Unassembled WGS sequence"/>
</dbReference>
<dbReference type="PATRIC" id="fig|989403.3.peg.1695"/>
<dbReference type="Pfam" id="PF13400">
    <property type="entry name" value="Tad"/>
    <property type="match status" value="1"/>
</dbReference>
<keyword evidence="4" id="KW-1185">Reference proteome</keyword>
<evidence type="ECO:0000256" key="1">
    <source>
        <dbReference type="SAM" id="Phobius"/>
    </source>
</evidence>
<evidence type="ECO:0000313" key="4">
    <source>
        <dbReference type="Proteomes" id="UP000076577"/>
    </source>
</evidence>
<dbReference type="AlphaFoldDB" id="A0A161V5J8"/>
<sequence>MGYWGRISEIFKQFKRSEGGVVAVLVAFLMVLLIVFAGMAIDFGLAFNTRRAVNQSLDAAVLAVANNLATTTLSEDDVQTMVEEYFAANLALSEGSDTVVATPVVNYTVGADFISASATAELNNSFSPLLNILTRSDDDSLDKITVATSSTARFPRNDVEVAVVVDVTGSMSSDIDTLKTASTRLLDALLPEGTNQAKSKIRMSFVPYNEGVKLANDLAEQATFTISESGCVHERITDQAATDVAHDFEDDEGNTDYIGAGFEDCPADAEVVSLTADRNKILSVISDLSADDGTAGHIGITWGWYTISPKWADFWPSGSEPLAYETENLRKYAVFMTDGDFNRYHRDRDDYEDVEDARKELIDDKIDEGTWTPGPNPDGSNKFTRQEHEDLAEFVDWDEESSSGPKGTSSMRAKAVCSNMKSQNITIYSIYFGTSNRERRVMEDCASNDDTFYLATNESALILAFEKIANDIKDIYLSQ</sequence>
<dbReference type="InterPro" id="IPR028087">
    <property type="entry name" value="Tad_N"/>
</dbReference>
<gene>
    <name evidence="3" type="ORF">PsAD2_01596</name>
</gene>
<protein>
    <recommendedName>
        <fullName evidence="2">Putative Flp pilus-assembly TadG-like N-terminal domain-containing protein</fullName>
    </recommendedName>
</protein>
<keyword evidence="1" id="KW-0472">Membrane</keyword>
<dbReference type="STRING" id="989403.SAMN05421798_102241"/>
<evidence type="ECO:0000313" key="3">
    <source>
        <dbReference type="EMBL" id="KZL20109.1"/>
    </source>
</evidence>
<feature type="domain" description="Putative Flp pilus-assembly TadG-like N-terminal" evidence="2">
    <location>
        <begin position="20"/>
        <end position="66"/>
    </location>
</feature>
<dbReference type="Gene3D" id="3.40.50.410">
    <property type="entry name" value="von Willebrand factor, type A domain"/>
    <property type="match status" value="1"/>
</dbReference>
<evidence type="ECO:0000259" key="2">
    <source>
        <dbReference type="Pfam" id="PF13400"/>
    </source>
</evidence>